<protein>
    <submittedName>
        <fullName evidence="1">Uncharacterized protein</fullName>
    </submittedName>
</protein>
<keyword evidence="2" id="KW-1185">Reference proteome</keyword>
<accession>A0A1M7D2A3</accession>
<evidence type="ECO:0000313" key="2">
    <source>
        <dbReference type="Proteomes" id="UP000183947"/>
    </source>
</evidence>
<proteinExistence type="predicted"/>
<dbReference type="STRING" id="1121959.SAMN02746009_03271"/>
<evidence type="ECO:0000313" key="1">
    <source>
        <dbReference type="EMBL" id="SHL73329.1"/>
    </source>
</evidence>
<dbReference type="EMBL" id="FRAS01000020">
    <property type="protein sequence ID" value="SHL73329.1"/>
    <property type="molecule type" value="Genomic_DNA"/>
</dbReference>
<dbReference type="Proteomes" id="UP000183947">
    <property type="component" value="Unassembled WGS sequence"/>
</dbReference>
<name>A0A1M7D2A3_9BACT</name>
<organism evidence="1 2">
    <name type="scientific">Hymenobacter psychrotolerans DSM 18569</name>
    <dbReference type="NCBI Taxonomy" id="1121959"/>
    <lineage>
        <taxon>Bacteria</taxon>
        <taxon>Pseudomonadati</taxon>
        <taxon>Bacteroidota</taxon>
        <taxon>Cytophagia</taxon>
        <taxon>Cytophagales</taxon>
        <taxon>Hymenobacteraceae</taxon>
        <taxon>Hymenobacter</taxon>
    </lineage>
</organism>
<sequence length="288" mass="34020">MPYITNSSLSRIFKTIILEDVPDSYISKVGKIWPRTIPQLSWRETKSLLLWKVIYRNPEGIESIYNKSSKTDTYTYLDEARASSYHISRHCPFLNSGFKTYVIPDYIRQRGPNEVKSFRSWYKLNINRLGGAYGIHTDFFFQEMKTIFGEPDETADTRENLEQEDVPNIEEPQEQKNLDLGQLTSRIDEAIDNLLYFYNSQNPITQQVLRHFAKASRLGYSPNPILNNTTGFSDDRLKQFLKQYHDKYKQPLIDDLRDYYKVYFNPELDFKGRLLDELNFKPCSYCYP</sequence>
<gene>
    <name evidence="1" type="ORF">SAMN02746009_03271</name>
</gene>
<reference evidence="2" key="1">
    <citation type="submission" date="2016-11" db="EMBL/GenBank/DDBJ databases">
        <authorList>
            <person name="Varghese N."/>
            <person name="Submissions S."/>
        </authorList>
    </citation>
    <scope>NUCLEOTIDE SEQUENCE [LARGE SCALE GENOMIC DNA]</scope>
    <source>
        <strain evidence="2">DSM 18569</strain>
    </source>
</reference>
<dbReference type="AlphaFoldDB" id="A0A1M7D2A3"/>